<dbReference type="Gene3D" id="1.25.40.120">
    <property type="entry name" value="Protein prenylyltransferase"/>
    <property type="match status" value="1"/>
</dbReference>
<evidence type="ECO:0000313" key="1">
    <source>
        <dbReference type="EMBL" id="CAA0836621.1"/>
    </source>
</evidence>
<dbReference type="SUPFAM" id="SSF48439">
    <property type="entry name" value="Protein prenylyltransferase"/>
    <property type="match status" value="1"/>
</dbReference>
<sequence length="122" mass="14054">MGFEAADELVHRVAYASNVREIMDASTDNLEVTWEAIKLNLKNDSIWESRFHILVKLDKLREELTFLNSNADDDAILDSELFWKHILSIIEMLGTEAARQQLQFAMSILSAQPHMATPWTFM</sequence>
<gene>
    <name evidence="1" type="ORF">SHERM_03690</name>
</gene>
<dbReference type="Proteomes" id="UP001153555">
    <property type="component" value="Unassembled WGS sequence"/>
</dbReference>
<name>A0A9N7NTF3_STRHE</name>
<organism evidence="1 2">
    <name type="scientific">Striga hermonthica</name>
    <name type="common">Purple witchweed</name>
    <name type="synonym">Buchnera hermonthica</name>
    <dbReference type="NCBI Taxonomy" id="68872"/>
    <lineage>
        <taxon>Eukaryota</taxon>
        <taxon>Viridiplantae</taxon>
        <taxon>Streptophyta</taxon>
        <taxon>Embryophyta</taxon>
        <taxon>Tracheophyta</taxon>
        <taxon>Spermatophyta</taxon>
        <taxon>Magnoliopsida</taxon>
        <taxon>eudicotyledons</taxon>
        <taxon>Gunneridae</taxon>
        <taxon>Pentapetalae</taxon>
        <taxon>asterids</taxon>
        <taxon>lamiids</taxon>
        <taxon>Lamiales</taxon>
        <taxon>Orobanchaceae</taxon>
        <taxon>Buchnereae</taxon>
        <taxon>Striga</taxon>
    </lineage>
</organism>
<keyword evidence="2" id="KW-1185">Reference proteome</keyword>
<comment type="caution">
    <text evidence="1">The sequence shown here is derived from an EMBL/GenBank/DDBJ whole genome shotgun (WGS) entry which is preliminary data.</text>
</comment>
<protein>
    <submittedName>
        <fullName evidence="1">Uncharacterized protein</fullName>
    </submittedName>
</protein>
<dbReference type="AlphaFoldDB" id="A0A9N7NTF3"/>
<accession>A0A9N7NTF3</accession>
<reference evidence="1" key="1">
    <citation type="submission" date="2019-12" db="EMBL/GenBank/DDBJ databases">
        <authorList>
            <person name="Scholes J."/>
        </authorList>
    </citation>
    <scope>NUCLEOTIDE SEQUENCE</scope>
</reference>
<dbReference type="EMBL" id="CACSLK010030184">
    <property type="protein sequence ID" value="CAA0836621.1"/>
    <property type="molecule type" value="Genomic_DNA"/>
</dbReference>
<proteinExistence type="predicted"/>
<evidence type="ECO:0000313" key="2">
    <source>
        <dbReference type="Proteomes" id="UP001153555"/>
    </source>
</evidence>